<evidence type="ECO:0000313" key="2">
    <source>
        <dbReference type="Proteomes" id="UP000178129"/>
    </source>
</evidence>
<sequence length="245" mass="26924">MAAKRTSSQPAFLQTFLFIDTSQASEGTLAILEDLVPTFDSLASTSKINLIQSLVSRLLVTHVFSAYFVGLAEDQAADFKSVEKTLSSFGSPESMNQWRSTTLSILYKSPQALHASTASLTNTLLILINSILDKVTISDTNSNSSTDTRDQSLRSLLTSAIDLSRQLRVQKAIFSVVMPSIVDYQKTMFDMDIMEDIGGEDEDMLSEREIRCVTFPGIVKAGDENGERSHLKNMVAKMRVSCASD</sequence>
<comment type="caution">
    <text evidence="1">The sequence shown here is derived from an EMBL/GenBank/DDBJ whole genome shotgun (WGS) entry which is preliminary data.</text>
</comment>
<dbReference type="Proteomes" id="UP000178129">
    <property type="component" value="Unassembled WGS sequence"/>
</dbReference>
<evidence type="ECO:0000313" key="1">
    <source>
        <dbReference type="EMBL" id="CZS88040.1"/>
    </source>
</evidence>
<accession>A0A1E1JQX5</accession>
<proteinExistence type="predicted"/>
<reference evidence="2" key="1">
    <citation type="submission" date="2016-03" db="EMBL/GenBank/DDBJ databases">
        <authorList>
            <person name="Ploux O."/>
        </authorList>
    </citation>
    <scope>NUCLEOTIDE SEQUENCE [LARGE SCALE GENOMIC DNA]</scope>
    <source>
        <strain evidence="2">UK7</strain>
    </source>
</reference>
<keyword evidence="2" id="KW-1185">Reference proteome</keyword>
<dbReference type="InParanoid" id="A0A1E1JQX5"/>
<name>A0A1E1JQX5_9HELO</name>
<protein>
    <submittedName>
        <fullName evidence="1">Uncharacterized protein</fullName>
    </submittedName>
</protein>
<gene>
    <name evidence="1" type="ORF">RCO7_01010</name>
</gene>
<dbReference type="EMBL" id="FJUW01000001">
    <property type="protein sequence ID" value="CZS88040.1"/>
    <property type="molecule type" value="Genomic_DNA"/>
</dbReference>
<dbReference type="AlphaFoldDB" id="A0A1E1JQX5"/>
<organism evidence="1 2">
    <name type="scientific">Rhynchosporium graminicola</name>
    <dbReference type="NCBI Taxonomy" id="2792576"/>
    <lineage>
        <taxon>Eukaryota</taxon>
        <taxon>Fungi</taxon>
        <taxon>Dikarya</taxon>
        <taxon>Ascomycota</taxon>
        <taxon>Pezizomycotina</taxon>
        <taxon>Leotiomycetes</taxon>
        <taxon>Helotiales</taxon>
        <taxon>Ploettnerulaceae</taxon>
        <taxon>Rhynchosporium</taxon>
    </lineage>
</organism>